<keyword evidence="4" id="KW-1185">Reference proteome</keyword>
<evidence type="ECO:0000313" key="4">
    <source>
        <dbReference type="Proteomes" id="UP000314983"/>
    </source>
</evidence>
<sequence>SPFSMVDISRKIIHLIQDYEKMHGMVAGFIKQHESDRAEQNFRILMSDVQGAILQLQVECEKLHSTTSQLMEAHLQKQSHINVSKVVLRAGQELEEKKADREVVETEIGIKADKHALETKVSRMQFDTMTEQLNGMFQELLSKVTGHEQDWHKVIEKISKEMESKLNRIELDPLKKQLEDRWRSINKQLQTQPAPVHDDAAGFRSFYFLYVFHELNGSAPLPPLGFRHLVTLPSPPGLPSHKTNRPYTIYEMEQMRHHSRSERIPEMTEYGYLALSRSCGGSHTLTFANRRYSRLQHITHLIQTEEDKEVDILGLDGHIYKGRLNNRAVKTVKHDFCLCLTFSAVVFCHSKQLQEQRQGKPLSAAKGPQCGRQLRVSS</sequence>
<reference evidence="3" key="5">
    <citation type="submission" date="2025-09" db="UniProtKB">
        <authorList>
            <consortium name="Ensembl"/>
        </authorList>
    </citation>
    <scope>IDENTIFICATION</scope>
</reference>
<evidence type="ECO:0000259" key="2">
    <source>
        <dbReference type="Pfam" id="PF16043"/>
    </source>
</evidence>
<reference evidence="4" key="1">
    <citation type="journal article" date="2014" name="Science">
        <title>Nonhuman genetics. Genomic basis for the convergent evolution of electric organs.</title>
        <authorList>
            <person name="Gallant J.R."/>
            <person name="Traeger L.L."/>
            <person name="Volkening J.D."/>
            <person name="Moffett H."/>
            <person name="Chen P.H."/>
            <person name="Novina C.D."/>
            <person name="Phillips G.N.Jr."/>
            <person name="Anand R."/>
            <person name="Wells G.B."/>
            <person name="Pinch M."/>
            <person name="Guth R."/>
            <person name="Unguez G.A."/>
            <person name="Albert J.S."/>
            <person name="Zakon H.H."/>
            <person name="Samanta M.P."/>
            <person name="Sussman M.R."/>
        </authorList>
    </citation>
    <scope>NUCLEOTIDE SEQUENCE [LARGE SCALE GENOMIC DNA]</scope>
</reference>
<feature type="region of interest" description="Disordered" evidence="1">
    <location>
        <begin position="358"/>
        <end position="378"/>
    </location>
</feature>
<proteinExistence type="predicted"/>
<name>A0A4W4HFI8_ELEEL</name>
<dbReference type="GeneTree" id="ENSGT00940000161294"/>
<dbReference type="STRING" id="8005.ENSEEEP00000047458"/>
<accession>A0A4W4HFI8</accession>
<evidence type="ECO:0000256" key="1">
    <source>
        <dbReference type="SAM" id="MobiDB-lite"/>
    </source>
</evidence>
<protein>
    <recommendedName>
        <fullName evidence="2">DUF4795 domain-containing protein</fullName>
    </recommendedName>
</protein>
<reference evidence="4" key="2">
    <citation type="journal article" date="2017" name="Sci. Adv.">
        <title>A tail of two voltages: Proteomic comparison of the three electric organs of the electric eel.</title>
        <authorList>
            <person name="Traeger L.L."/>
            <person name="Sabat G."/>
            <person name="Barrett-Wilt G.A."/>
            <person name="Wells G.B."/>
            <person name="Sussman M.R."/>
        </authorList>
    </citation>
    <scope>NUCLEOTIDE SEQUENCE [LARGE SCALE GENOMIC DNA]</scope>
</reference>
<dbReference type="PANTHER" id="PTHR47080">
    <property type="entry name" value="CHROMOSOME 16 OPEN READING FRAME 96"/>
    <property type="match status" value="1"/>
</dbReference>
<reference evidence="3" key="3">
    <citation type="submission" date="2020-05" db="EMBL/GenBank/DDBJ databases">
        <title>Electrophorus electricus (electric eel) genome, fEleEle1, primary haplotype.</title>
        <authorList>
            <person name="Myers G."/>
            <person name="Meyer A."/>
            <person name="Fedrigo O."/>
            <person name="Formenti G."/>
            <person name="Rhie A."/>
            <person name="Tracey A."/>
            <person name="Sims Y."/>
            <person name="Jarvis E.D."/>
        </authorList>
    </citation>
    <scope>NUCLEOTIDE SEQUENCE [LARGE SCALE GENOMIC DNA]</scope>
</reference>
<reference evidence="3" key="4">
    <citation type="submission" date="2025-08" db="UniProtKB">
        <authorList>
            <consortium name="Ensembl"/>
        </authorList>
    </citation>
    <scope>IDENTIFICATION</scope>
</reference>
<feature type="domain" description="DUF4795" evidence="2">
    <location>
        <begin position="45"/>
        <end position="247"/>
    </location>
</feature>
<dbReference type="OMA" id="VTGHEQD"/>
<dbReference type="AlphaFoldDB" id="A0A4W4HFI8"/>
<dbReference type="Pfam" id="PF16043">
    <property type="entry name" value="DUF4795"/>
    <property type="match status" value="1"/>
</dbReference>
<dbReference type="PANTHER" id="PTHR47080:SF2">
    <property type="entry name" value="GLUTAMINE-RICH PROTEIN 2"/>
    <property type="match status" value="1"/>
</dbReference>
<dbReference type="InterPro" id="IPR032013">
    <property type="entry name" value="DUF4795"/>
</dbReference>
<dbReference type="Ensembl" id="ENSEEET00000047981.2">
    <property type="protein sequence ID" value="ENSEEEP00000047458.2"/>
    <property type="gene ID" value="ENSEEEG00000022329.2"/>
</dbReference>
<dbReference type="Proteomes" id="UP000314983">
    <property type="component" value="Chromosome 1"/>
</dbReference>
<evidence type="ECO:0000313" key="3">
    <source>
        <dbReference type="Ensembl" id="ENSEEEP00000047458.2"/>
    </source>
</evidence>
<organism evidence="3 4">
    <name type="scientific">Electrophorus electricus</name>
    <name type="common">Electric eel</name>
    <name type="synonym">Gymnotus electricus</name>
    <dbReference type="NCBI Taxonomy" id="8005"/>
    <lineage>
        <taxon>Eukaryota</taxon>
        <taxon>Metazoa</taxon>
        <taxon>Chordata</taxon>
        <taxon>Craniata</taxon>
        <taxon>Vertebrata</taxon>
        <taxon>Euteleostomi</taxon>
        <taxon>Actinopterygii</taxon>
        <taxon>Neopterygii</taxon>
        <taxon>Teleostei</taxon>
        <taxon>Ostariophysi</taxon>
        <taxon>Gymnotiformes</taxon>
        <taxon>Gymnotoidei</taxon>
        <taxon>Gymnotidae</taxon>
        <taxon>Electrophorus</taxon>
    </lineage>
</organism>